<gene>
    <name evidence="1" type="ORF">FNK824_LOCUS39829</name>
</gene>
<evidence type="ECO:0000313" key="1">
    <source>
        <dbReference type="EMBL" id="CAF4279294.1"/>
    </source>
</evidence>
<proteinExistence type="predicted"/>
<comment type="caution">
    <text evidence="1">The sequence shown here is derived from an EMBL/GenBank/DDBJ whole genome shotgun (WGS) entry which is preliminary data.</text>
</comment>
<name>A0A820GIM6_9BILA</name>
<feature type="non-terminal residue" evidence="1">
    <location>
        <position position="18"/>
    </location>
</feature>
<organism evidence="1 2">
    <name type="scientific">Rotaria sordida</name>
    <dbReference type="NCBI Taxonomy" id="392033"/>
    <lineage>
        <taxon>Eukaryota</taxon>
        <taxon>Metazoa</taxon>
        <taxon>Spiralia</taxon>
        <taxon>Gnathifera</taxon>
        <taxon>Rotifera</taxon>
        <taxon>Eurotatoria</taxon>
        <taxon>Bdelloidea</taxon>
        <taxon>Philodinida</taxon>
        <taxon>Philodinidae</taxon>
        <taxon>Rotaria</taxon>
    </lineage>
</organism>
<sequence length="18" mass="1876">MSATPTIKLGTGRELTAE</sequence>
<dbReference type="EMBL" id="CAJOBE010027899">
    <property type="protein sequence ID" value="CAF4279294.1"/>
    <property type="molecule type" value="Genomic_DNA"/>
</dbReference>
<reference evidence="1" key="1">
    <citation type="submission" date="2021-02" db="EMBL/GenBank/DDBJ databases">
        <authorList>
            <person name="Nowell W R."/>
        </authorList>
    </citation>
    <scope>NUCLEOTIDE SEQUENCE</scope>
</reference>
<evidence type="ECO:0000313" key="2">
    <source>
        <dbReference type="Proteomes" id="UP000663874"/>
    </source>
</evidence>
<accession>A0A820GIM6</accession>
<dbReference type="Proteomes" id="UP000663874">
    <property type="component" value="Unassembled WGS sequence"/>
</dbReference>
<dbReference type="AlphaFoldDB" id="A0A820GIM6"/>
<protein>
    <submittedName>
        <fullName evidence="1">Uncharacterized protein</fullName>
    </submittedName>
</protein>